<dbReference type="Pfam" id="PF12801">
    <property type="entry name" value="Fer4_5"/>
    <property type="match status" value="1"/>
</dbReference>
<feature type="transmembrane region" description="Helical" evidence="7">
    <location>
        <begin position="100"/>
        <end position="121"/>
    </location>
</feature>
<keyword evidence="2" id="KW-0004">4Fe-4S</keyword>
<dbReference type="PANTHER" id="PTHR30176">
    <property type="entry name" value="FERREDOXIN-TYPE PROTEIN NAPH"/>
    <property type="match status" value="1"/>
</dbReference>
<dbReference type="InterPro" id="IPR017896">
    <property type="entry name" value="4Fe4S_Fe-S-bd"/>
</dbReference>
<keyword evidence="6" id="KW-0411">Iron-sulfur</keyword>
<evidence type="ECO:0000259" key="8">
    <source>
        <dbReference type="PROSITE" id="PS51379"/>
    </source>
</evidence>
<keyword evidence="7" id="KW-1133">Transmembrane helix</keyword>
<keyword evidence="5" id="KW-0408">Iron</keyword>
<dbReference type="PROSITE" id="PS51379">
    <property type="entry name" value="4FE4S_FER_2"/>
    <property type="match status" value="1"/>
</dbReference>
<dbReference type="AlphaFoldDB" id="A0A7C4AH54"/>
<dbReference type="GO" id="GO:0005886">
    <property type="term" value="C:plasma membrane"/>
    <property type="evidence" value="ECO:0007669"/>
    <property type="project" value="TreeGrafter"/>
</dbReference>
<proteinExistence type="predicted"/>
<dbReference type="InterPro" id="IPR051684">
    <property type="entry name" value="Electron_Trans/Redox"/>
</dbReference>
<accession>A0A7C4AH54</accession>
<feature type="domain" description="4Fe-4S ferredoxin-type" evidence="8">
    <location>
        <begin position="219"/>
        <end position="248"/>
    </location>
</feature>
<comment type="caution">
    <text evidence="9">The sequence shown here is derived from an EMBL/GenBank/DDBJ whole genome shotgun (WGS) entry which is preliminary data.</text>
</comment>
<reference evidence="9" key="1">
    <citation type="journal article" date="2020" name="mSystems">
        <title>Genome- and Community-Level Interaction Insights into Carbon Utilization and Element Cycling Functions of Hydrothermarchaeota in Hydrothermal Sediment.</title>
        <authorList>
            <person name="Zhou Z."/>
            <person name="Liu Y."/>
            <person name="Xu W."/>
            <person name="Pan J."/>
            <person name="Luo Z.H."/>
            <person name="Li M."/>
        </authorList>
    </citation>
    <scope>NUCLEOTIDE SEQUENCE [LARGE SCALE GENOMIC DNA]</scope>
    <source>
        <strain evidence="9">SpSt-413</strain>
    </source>
</reference>
<feature type="transmembrane region" description="Helical" evidence="7">
    <location>
        <begin position="141"/>
        <end position="159"/>
    </location>
</feature>
<feature type="transmembrane region" description="Helical" evidence="7">
    <location>
        <begin position="42"/>
        <end position="64"/>
    </location>
</feature>
<dbReference type="PROSITE" id="PS00198">
    <property type="entry name" value="4FE4S_FER_1"/>
    <property type="match status" value="1"/>
</dbReference>
<dbReference type="GO" id="GO:0046872">
    <property type="term" value="F:metal ion binding"/>
    <property type="evidence" value="ECO:0007669"/>
    <property type="project" value="UniProtKB-KW"/>
</dbReference>
<protein>
    <submittedName>
        <fullName evidence="9">4Fe-4S binding protein</fullName>
    </submittedName>
</protein>
<evidence type="ECO:0000256" key="5">
    <source>
        <dbReference type="ARBA" id="ARBA00023004"/>
    </source>
</evidence>
<keyword evidence="7" id="KW-0812">Transmembrane</keyword>
<evidence type="ECO:0000256" key="6">
    <source>
        <dbReference type="ARBA" id="ARBA00023014"/>
    </source>
</evidence>
<dbReference type="SUPFAM" id="SSF54862">
    <property type="entry name" value="4Fe-4S ferredoxins"/>
    <property type="match status" value="1"/>
</dbReference>
<dbReference type="PANTHER" id="PTHR30176:SF3">
    <property type="entry name" value="FERREDOXIN-TYPE PROTEIN NAPH"/>
    <property type="match status" value="1"/>
</dbReference>
<keyword evidence="7" id="KW-0472">Membrane</keyword>
<evidence type="ECO:0000313" key="9">
    <source>
        <dbReference type="EMBL" id="HGG92623.1"/>
    </source>
</evidence>
<keyword evidence="4" id="KW-0249">Electron transport</keyword>
<organism evidence="9">
    <name type="scientific">Fundidesulfovibrio putealis</name>
    <dbReference type="NCBI Taxonomy" id="270496"/>
    <lineage>
        <taxon>Bacteria</taxon>
        <taxon>Pseudomonadati</taxon>
        <taxon>Thermodesulfobacteriota</taxon>
        <taxon>Desulfovibrionia</taxon>
        <taxon>Desulfovibrionales</taxon>
        <taxon>Desulfovibrionaceae</taxon>
        <taxon>Fundidesulfovibrio</taxon>
    </lineage>
</organism>
<name>A0A7C4AH54_9BACT</name>
<gene>
    <name evidence="9" type="ORF">ENR59_06680</name>
</gene>
<keyword evidence="3" id="KW-0479">Metal-binding</keyword>
<evidence type="ECO:0000256" key="1">
    <source>
        <dbReference type="ARBA" id="ARBA00022448"/>
    </source>
</evidence>
<dbReference type="InterPro" id="IPR017900">
    <property type="entry name" value="4Fe4S_Fe_S_CS"/>
</dbReference>
<dbReference type="Gene3D" id="3.30.70.20">
    <property type="match status" value="1"/>
</dbReference>
<sequence length="254" mass="27135">MKPLSLGMPRRQRLRRGLVFASFLLFPVTLNCFSPVLIVQGAIKGVVTASAVMFGTLFLSGLVFGRGFCGWLCPGAGLQEPLMAVNPGRMASPHAGKVKWLLWVPWLMVVLTGYALAGAGLRFVPLFMTPSGVSVDRPMMFIPYFTVVALIAWLALAAGRRGFCHAACWMAPFLILGTKTGDALGVRRLRLSSAREACDGCGACAPRCSMSLDVPGMAASGRTDHAECVLCGECADACPKNVLALDFRGKNAHR</sequence>
<evidence type="ECO:0000256" key="3">
    <source>
        <dbReference type="ARBA" id="ARBA00022723"/>
    </source>
</evidence>
<dbReference type="GO" id="GO:0051539">
    <property type="term" value="F:4 iron, 4 sulfur cluster binding"/>
    <property type="evidence" value="ECO:0007669"/>
    <property type="project" value="UniProtKB-KW"/>
</dbReference>
<evidence type="ECO:0000256" key="7">
    <source>
        <dbReference type="SAM" id="Phobius"/>
    </source>
</evidence>
<dbReference type="EMBL" id="DSRP01000461">
    <property type="protein sequence ID" value="HGG92623.1"/>
    <property type="molecule type" value="Genomic_DNA"/>
</dbReference>
<evidence type="ECO:0000256" key="2">
    <source>
        <dbReference type="ARBA" id="ARBA00022485"/>
    </source>
</evidence>
<dbReference type="Pfam" id="PF13187">
    <property type="entry name" value="Fer4_9"/>
    <property type="match status" value="1"/>
</dbReference>
<keyword evidence="1" id="KW-0813">Transport</keyword>
<evidence type="ECO:0000256" key="4">
    <source>
        <dbReference type="ARBA" id="ARBA00022982"/>
    </source>
</evidence>